<evidence type="ECO:0000313" key="1">
    <source>
        <dbReference type="EMBL" id="KAF9524785.1"/>
    </source>
</evidence>
<proteinExistence type="predicted"/>
<name>A0A9P6E980_9AGAR</name>
<reference evidence="1" key="1">
    <citation type="submission" date="2020-11" db="EMBL/GenBank/DDBJ databases">
        <authorList>
            <consortium name="DOE Joint Genome Institute"/>
            <person name="Ahrendt S."/>
            <person name="Riley R."/>
            <person name="Andreopoulos W."/>
            <person name="Labutti K."/>
            <person name="Pangilinan J."/>
            <person name="Ruiz-Duenas F.J."/>
            <person name="Barrasa J.M."/>
            <person name="Sanchez-Garcia M."/>
            <person name="Camarero S."/>
            <person name="Miyauchi S."/>
            <person name="Serrano A."/>
            <person name="Linde D."/>
            <person name="Babiker R."/>
            <person name="Drula E."/>
            <person name="Ayuso-Fernandez I."/>
            <person name="Pacheco R."/>
            <person name="Padilla G."/>
            <person name="Ferreira P."/>
            <person name="Barriuso J."/>
            <person name="Kellner H."/>
            <person name="Castanera R."/>
            <person name="Alfaro M."/>
            <person name="Ramirez L."/>
            <person name="Pisabarro A.G."/>
            <person name="Kuo A."/>
            <person name="Tritt A."/>
            <person name="Lipzen A."/>
            <person name="He G."/>
            <person name="Yan M."/>
            <person name="Ng V."/>
            <person name="Cullen D."/>
            <person name="Martin F."/>
            <person name="Rosso M.-N."/>
            <person name="Henrissat B."/>
            <person name="Hibbett D."/>
            <person name="Martinez A.T."/>
            <person name="Grigoriev I.V."/>
        </authorList>
    </citation>
    <scope>NUCLEOTIDE SEQUENCE</scope>
    <source>
        <strain evidence="1">CBS 506.95</strain>
    </source>
</reference>
<protein>
    <recommendedName>
        <fullName evidence="3">F-box domain-containing protein</fullName>
    </recommendedName>
</protein>
<evidence type="ECO:0000313" key="2">
    <source>
        <dbReference type="Proteomes" id="UP000807306"/>
    </source>
</evidence>
<evidence type="ECO:0008006" key="3">
    <source>
        <dbReference type="Google" id="ProtNLM"/>
    </source>
</evidence>
<dbReference type="AlphaFoldDB" id="A0A9P6E980"/>
<dbReference type="Proteomes" id="UP000807306">
    <property type="component" value="Unassembled WGS sequence"/>
</dbReference>
<dbReference type="SUPFAM" id="SSF52047">
    <property type="entry name" value="RNI-like"/>
    <property type="match status" value="1"/>
</dbReference>
<comment type="caution">
    <text evidence="1">The sequence shown here is derived from an EMBL/GenBank/DDBJ whole genome shotgun (WGS) entry which is preliminary data.</text>
</comment>
<organism evidence="1 2">
    <name type="scientific">Crepidotus variabilis</name>
    <dbReference type="NCBI Taxonomy" id="179855"/>
    <lineage>
        <taxon>Eukaryota</taxon>
        <taxon>Fungi</taxon>
        <taxon>Dikarya</taxon>
        <taxon>Basidiomycota</taxon>
        <taxon>Agaricomycotina</taxon>
        <taxon>Agaricomycetes</taxon>
        <taxon>Agaricomycetidae</taxon>
        <taxon>Agaricales</taxon>
        <taxon>Agaricineae</taxon>
        <taxon>Crepidotaceae</taxon>
        <taxon>Crepidotus</taxon>
    </lineage>
</organism>
<accession>A0A9P6E980</accession>
<gene>
    <name evidence="1" type="ORF">CPB83DRAFT_595347</name>
</gene>
<keyword evidence="2" id="KW-1185">Reference proteome</keyword>
<dbReference type="EMBL" id="MU157893">
    <property type="protein sequence ID" value="KAF9524785.1"/>
    <property type="molecule type" value="Genomic_DNA"/>
</dbReference>
<sequence length="410" mass="45824">MPSLPHEIIDSVLSHFSPSRQSQCNVPEIETLTSCALASRAFHDSALPHIFKRVEFVLRGNPQTFVKRCVGFKPLIEANKAIGNSVKILIIEGCEKSLLLLSEVLSLLPNVSHFELGSVVKTMCWVDFDEQTTAAVSSFWKSNPLTHIQLQQVEALPAFEIASCRYLQSLQLHHADLLPCSNSTKLLSLTLAPISKFDCAYSPQALESLAEMPGLFLELEELAFTIGGIDTVYALNRLLENAPNVRILSLRHSYGGLYHTDGQNTPDLTPAYLRILSIHYTLPDNLAFPPSILQLLKPRTNAASPIEELTVEMIFEDITPEEFILRFDPQIGWAKLDDLLSDGHYCNLSKVQISVALGLTERAISNSELYAEAHSNFDVLLPQVRKNVEVIEFDFRPYCISEPSLLFQDF</sequence>